<dbReference type="Proteomes" id="UP000199077">
    <property type="component" value="Chromosome I"/>
</dbReference>
<dbReference type="GO" id="GO:0047355">
    <property type="term" value="F:CDP-glycerol glycerophosphotransferase activity"/>
    <property type="evidence" value="ECO:0007669"/>
    <property type="project" value="InterPro"/>
</dbReference>
<dbReference type="STRING" id="443156.SAMN04489867_1967"/>
<dbReference type="InterPro" id="IPR007554">
    <property type="entry name" value="Glycerophosphate_synth"/>
</dbReference>
<evidence type="ECO:0000256" key="5">
    <source>
        <dbReference type="ARBA" id="ARBA00022944"/>
    </source>
</evidence>
<dbReference type="GO" id="GO:0019350">
    <property type="term" value="P:teichoic acid biosynthetic process"/>
    <property type="evidence" value="ECO:0007669"/>
    <property type="project" value="UniProtKB-KW"/>
</dbReference>
<dbReference type="InterPro" id="IPR051612">
    <property type="entry name" value="Teichoic_Acid_Biosynth"/>
</dbReference>
<dbReference type="EMBL" id="LT629711">
    <property type="protein sequence ID" value="SDP29017.1"/>
    <property type="molecule type" value="Genomic_DNA"/>
</dbReference>
<keyword evidence="4 8" id="KW-0808">Transferase</keyword>
<dbReference type="PANTHER" id="PTHR37316">
    <property type="entry name" value="TEICHOIC ACID GLYCEROL-PHOSPHATE PRIMASE"/>
    <property type="match status" value="1"/>
</dbReference>
<keyword evidence="3" id="KW-1003">Cell membrane</keyword>
<keyword evidence="6" id="KW-0472">Membrane</keyword>
<dbReference type="Pfam" id="PF04464">
    <property type="entry name" value="Glyphos_transf"/>
    <property type="match status" value="1"/>
</dbReference>
<name>A0A1H0RHJ7_9MICO</name>
<dbReference type="InterPro" id="IPR043148">
    <property type="entry name" value="TagF_C"/>
</dbReference>
<reference evidence="9" key="1">
    <citation type="submission" date="2016-10" db="EMBL/GenBank/DDBJ databases">
        <authorList>
            <person name="Varghese N."/>
            <person name="Submissions S."/>
        </authorList>
    </citation>
    <scope>NUCLEOTIDE SEQUENCE [LARGE SCALE GENOMIC DNA]</scope>
    <source>
        <strain evidence="9">DSM 22329</strain>
    </source>
</reference>
<dbReference type="OrthoDB" id="8549922at2"/>
<protein>
    <submittedName>
        <fullName evidence="8">CDP-glycerol glycerophosphotransferase</fullName>
    </submittedName>
</protein>
<dbReference type="Gene3D" id="3.40.50.12580">
    <property type="match status" value="1"/>
</dbReference>
<dbReference type="SUPFAM" id="SSF53756">
    <property type="entry name" value="UDP-Glycosyltransferase/glycogen phosphorylase"/>
    <property type="match status" value="1"/>
</dbReference>
<dbReference type="PANTHER" id="PTHR37316:SF3">
    <property type="entry name" value="TEICHOIC ACID GLYCEROL-PHOSPHATE TRANSFERASE"/>
    <property type="match status" value="1"/>
</dbReference>
<organism evidence="8 9">
    <name type="scientific">Pedococcus dokdonensis</name>
    <dbReference type="NCBI Taxonomy" id="443156"/>
    <lineage>
        <taxon>Bacteria</taxon>
        <taxon>Bacillati</taxon>
        <taxon>Actinomycetota</taxon>
        <taxon>Actinomycetes</taxon>
        <taxon>Micrococcales</taxon>
        <taxon>Intrasporangiaceae</taxon>
        <taxon>Pedococcus</taxon>
    </lineage>
</organism>
<sequence length="1160" mass="130187">MPSLSVVVPIYNVSDYLVACLDSLAAQTLEDLEVILVDDGSTDGSGELADGFARNRPHWQVLHVENGGLGRARNIGMDQSSSEFVAFVDSDDLIPRDAYELMLHAVSESGSDIVSGGVLRFDGAKTFTSPLHARAIKRNQMRTHIRETPSLIYDTTAWNKVYRRAFLVEHGLRWPEGVYYEDIPLTLPAHFLARSVDVLSDPVYLWRERQTAVQSITQRRAETKNLVDRLAAVGSVDDFLVARGDEAGKAVHDAKVLSIDIPLFIDVLHEGDDEFRERVVELVGRYLERIPAEAIAKVPPIRRLQYHLISRGMLPELLEVQAYYRTPANRGNFVRSGVRLYADLPFRTDPSKGIPDSVYETTRSQPLRTGVRDVQWRGDSLEVEGHAFIHRVSEATPLSSVRRFQLRRLGAPASERTSLRARRVRRPDLTAYTIGTAVSYDAGGFLTRIPASKLLLADGEQEATHELLVQLATPAARRGSSVGNPELGAGRHPRRNLIAPDQLAVPGYDARRFTVTVHRVEALLESVTAEGDDLRFTLRRTVGDWDDSSLYLRRTDALRGIKVPLVVDGRTATAVVTADQLEVRAVSFAAREWVLGLAAADQPLDAGPSAVLHLAPEMEDAFVTVRSRSVVVREGADGGARLWDARPGPVLTSFSWDDGGLHLEGDTGGSQVHALTLTTSSGASHRIPATADGTRWSATIPARGEPGSAVLRWLEDGRWFVSLSTDDDAQRLRGVRLSSTAEALLRQAGTVDELRFQLRSDFAHELSLAVDASGDYKDRGALHAMRNRRYYYRIQRRRPLEDTIFFEAWKGRQYSDNPRAVYEELQRRGDPRKCVWAVRDHSVEVPDDVTRVVTGSRAYYRSLATARWVVSNDSMPVHYVKREGSSYAQTWHGTPLKRIGFDIDSIQMSNKNYLTQFARDVAKWDTLVSPNAFSTEILSRAFKYPGEVLEIGYPRNDIFHRPELAAEQAEATRRRLDLPEGKRVILYAPTWRDNDYDAFGRYQFTMKLDLEGLYRTYGHDSVLLIRGHQLVASQIDAAMFGGFVRNVSSYPDIRDLYLVSDVLITDYSSVMFDFVNTGRPIVFFTWDLADYRDNLRGFYFDFEQEAPGPLLTESSAVIDALGRLDEVTSEYAARYRAFRERFTGLEDGRASERFIERVLG</sequence>
<dbReference type="CDD" id="cd00761">
    <property type="entry name" value="Glyco_tranf_GTA_type"/>
    <property type="match status" value="1"/>
</dbReference>
<keyword evidence="5" id="KW-0777">Teichoic acid biosynthesis</keyword>
<dbReference type="RefSeq" id="WP_091784666.1">
    <property type="nucleotide sequence ID" value="NZ_LT629711.1"/>
</dbReference>
<evidence type="ECO:0000313" key="8">
    <source>
        <dbReference type="EMBL" id="SDP29017.1"/>
    </source>
</evidence>
<dbReference type="Pfam" id="PF00535">
    <property type="entry name" value="Glycos_transf_2"/>
    <property type="match status" value="1"/>
</dbReference>
<gene>
    <name evidence="8" type="ORF">SAMN04489867_1967</name>
</gene>
<evidence type="ECO:0000256" key="2">
    <source>
        <dbReference type="ARBA" id="ARBA00010488"/>
    </source>
</evidence>
<evidence type="ECO:0000256" key="3">
    <source>
        <dbReference type="ARBA" id="ARBA00022475"/>
    </source>
</evidence>
<evidence type="ECO:0000259" key="7">
    <source>
        <dbReference type="Pfam" id="PF00535"/>
    </source>
</evidence>
<keyword evidence="9" id="KW-1185">Reference proteome</keyword>
<dbReference type="SUPFAM" id="SSF53448">
    <property type="entry name" value="Nucleotide-diphospho-sugar transferases"/>
    <property type="match status" value="1"/>
</dbReference>
<dbReference type="Gene3D" id="3.40.50.11820">
    <property type="match status" value="1"/>
</dbReference>
<evidence type="ECO:0000313" key="9">
    <source>
        <dbReference type="Proteomes" id="UP000199077"/>
    </source>
</evidence>
<dbReference type="GO" id="GO:0005886">
    <property type="term" value="C:plasma membrane"/>
    <property type="evidence" value="ECO:0007669"/>
    <property type="project" value="UniProtKB-SubCell"/>
</dbReference>
<evidence type="ECO:0000256" key="6">
    <source>
        <dbReference type="ARBA" id="ARBA00023136"/>
    </source>
</evidence>
<evidence type="ECO:0000256" key="4">
    <source>
        <dbReference type="ARBA" id="ARBA00022679"/>
    </source>
</evidence>
<comment type="similarity">
    <text evidence="2">Belongs to the CDP-glycerol glycerophosphotransferase family.</text>
</comment>
<evidence type="ECO:0000256" key="1">
    <source>
        <dbReference type="ARBA" id="ARBA00004202"/>
    </source>
</evidence>
<dbReference type="InterPro" id="IPR001173">
    <property type="entry name" value="Glyco_trans_2-like"/>
</dbReference>
<dbReference type="Gene3D" id="3.90.550.10">
    <property type="entry name" value="Spore Coat Polysaccharide Biosynthesis Protein SpsA, Chain A"/>
    <property type="match status" value="1"/>
</dbReference>
<comment type="subcellular location">
    <subcellularLocation>
        <location evidence="1">Cell membrane</location>
        <topology evidence="1">Peripheral membrane protein</topology>
    </subcellularLocation>
</comment>
<proteinExistence type="inferred from homology"/>
<dbReference type="AlphaFoldDB" id="A0A1H0RHJ7"/>
<feature type="domain" description="Glycosyltransferase 2-like" evidence="7">
    <location>
        <begin position="5"/>
        <end position="167"/>
    </location>
</feature>
<dbReference type="InterPro" id="IPR043149">
    <property type="entry name" value="TagF_N"/>
</dbReference>
<accession>A0A1H0RHJ7</accession>
<dbReference type="InterPro" id="IPR029044">
    <property type="entry name" value="Nucleotide-diphossugar_trans"/>
</dbReference>